<dbReference type="InterPro" id="IPR051465">
    <property type="entry name" value="Cell_Envelope_Struct_Comp"/>
</dbReference>
<evidence type="ECO:0000313" key="3">
    <source>
        <dbReference type="EMBL" id="EOD01775.1"/>
    </source>
</evidence>
<comment type="caution">
    <text evidence="3">The sequence shown here is derived from an EMBL/GenBank/DDBJ whole genome shotgun (WGS) entry which is preliminary data.</text>
</comment>
<dbReference type="InterPro" id="IPR001119">
    <property type="entry name" value="SLH_dom"/>
</dbReference>
<organism evidence="3 4">
    <name type="scientific">Caldisalinibacter kiritimatiensis</name>
    <dbReference type="NCBI Taxonomy" id="1304284"/>
    <lineage>
        <taxon>Bacteria</taxon>
        <taxon>Bacillati</taxon>
        <taxon>Bacillota</taxon>
        <taxon>Tissierellia</taxon>
        <taxon>Tissierellales</taxon>
        <taxon>Thermohalobacteraceae</taxon>
        <taxon>Caldisalinibacter</taxon>
    </lineage>
</organism>
<dbReference type="PATRIC" id="fig|1304284.3.peg.128"/>
<feature type="domain" description="SLH" evidence="2">
    <location>
        <begin position="20"/>
        <end position="82"/>
    </location>
</feature>
<evidence type="ECO:0000259" key="2">
    <source>
        <dbReference type="PROSITE" id="PS51272"/>
    </source>
</evidence>
<feature type="domain" description="SLH" evidence="2">
    <location>
        <begin position="83"/>
        <end position="146"/>
    </location>
</feature>
<dbReference type="PROSITE" id="PS51272">
    <property type="entry name" value="SLH"/>
    <property type="match status" value="2"/>
</dbReference>
<sequence length="891" mass="97238">MRKILSLVLVLTLVLGSFSFAFAAQDDVSGHENEAAIRRLMELGLVEGDSRGIRPDDTITRAEFATMVVRVLGKEDIAKFTTGATNFADVPAGHWASGYINVASTIGLVNGYGDGNFGPEDEITYEQALTIVVRALGYNQEAVEKGGYPVGYLVVADDLDLDIKAEGTAGVPTTRATVFQMLDNALTVDMMVQDGFGEDKTYKVEEGKTLLGELGYDKLTARVVDINTSDLEITLEDEGDFEVPEGFEFEKAYGLELTVWVDGDEVVVCEINDEPMFDAVTGAEDEITLVSADEDYAVVEDATLILDGEEVKAENFNADYAKVVLNDEDEVIWAQGFTFDDTFVVEEVEDGIIYSYNSDELDSEDYVIVKDGTEIVAEDIEEGDILFYNKDEGYIVVYNESENGEITRVYDNAVKFEGEVYDYALTNYDMKYLDGTTLGKADKNVLDAMMDEDENVTVYFDFAGDIVLVEGDQGESDTTSFYAVVESTTSPYPDRGTTKYTFDILNEEGDVVKYDLTETFADEYDGDGTNGVTTWTTDIVTGAVVEVTVDEDGDITEVALVGSSTTLSGEDLEIDATYAEGYRLQDDAVVFWDEDNDDAVADWTVMTWLEAEDEFSKVLDGGAEIYPGSNGRVAVMVVTDTDVDSDTTDYTGLVTNVRELNTGDTWEVTIEVNGEEYEYLTDGTLKASGITGISDMDDLEDKVVTVTVGNESEEISAAVIETGTTPALVTDIDTADDEITVSGSVYELVENAVIYDATDNYAELSLRDLEVNDKVSVYFVNNDTTRFVEYVIRTDLAPTTGGGNDTTVIETNYVIDSTSTFKVDLADGLTESDYIIVFAEKDGTVAATISTFTDATSISVPSGLTTNTEYTIKVMKVSDGTVEASVDVLYQ</sequence>
<proteinExistence type="predicted"/>
<keyword evidence="1" id="KW-0732">Signal</keyword>
<feature type="signal peptide" evidence="1">
    <location>
        <begin position="1"/>
        <end position="23"/>
    </location>
</feature>
<dbReference type="Pfam" id="PF00395">
    <property type="entry name" value="SLH"/>
    <property type="match status" value="2"/>
</dbReference>
<keyword evidence="4" id="KW-1185">Reference proteome</keyword>
<dbReference type="eggNOG" id="COG2373">
    <property type="taxonomic scope" value="Bacteria"/>
</dbReference>
<reference evidence="3 4" key="1">
    <citation type="journal article" date="2015" name="Geomicrobiol. J.">
        <title>Caldisalinibacter kiritimatiensis gen. nov., sp. nov., a moderately thermohalophilic thiosulfate-reducing bacterium from a hypersaline microbial mat.</title>
        <authorList>
            <person name="Ben Hania W."/>
            <person name="Joseph M."/>
            <person name="Fiebig A."/>
            <person name="Bunk B."/>
            <person name="Klenk H.-P."/>
            <person name="Fardeau M.-L."/>
            <person name="Spring S."/>
        </authorList>
    </citation>
    <scope>NUCLEOTIDE SEQUENCE [LARGE SCALE GENOMIC DNA]</scope>
    <source>
        <strain evidence="3 4">L21-TH-D2</strain>
    </source>
</reference>
<dbReference type="eggNOG" id="COG2247">
    <property type="taxonomic scope" value="Bacteria"/>
</dbReference>
<evidence type="ECO:0000256" key="1">
    <source>
        <dbReference type="SAM" id="SignalP"/>
    </source>
</evidence>
<feature type="chain" id="PRO_5004347290" evidence="1">
    <location>
        <begin position="24"/>
        <end position="891"/>
    </location>
</feature>
<dbReference type="Proteomes" id="UP000013378">
    <property type="component" value="Unassembled WGS sequence"/>
</dbReference>
<dbReference type="AlphaFoldDB" id="R1CHK2"/>
<dbReference type="PANTHER" id="PTHR43308">
    <property type="entry name" value="OUTER MEMBRANE PROTEIN ALPHA-RELATED"/>
    <property type="match status" value="1"/>
</dbReference>
<dbReference type="EMBL" id="ARZA01000020">
    <property type="protein sequence ID" value="EOD01775.1"/>
    <property type="molecule type" value="Genomic_DNA"/>
</dbReference>
<dbReference type="RefSeq" id="WP_006306225.1">
    <property type="nucleotide sequence ID" value="NZ_ARZA01000020.1"/>
</dbReference>
<accession>R1CHK2</accession>
<name>R1CHK2_9FIRM</name>
<protein>
    <submittedName>
        <fullName evidence="3">S-layer protein</fullName>
    </submittedName>
</protein>
<dbReference type="STRING" id="1304284.L21TH_0130"/>
<gene>
    <name evidence="3" type="ORF">L21TH_0130</name>
</gene>
<evidence type="ECO:0000313" key="4">
    <source>
        <dbReference type="Proteomes" id="UP000013378"/>
    </source>
</evidence>
<dbReference type="OrthoDB" id="1706086at2"/>